<evidence type="ECO:0000313" key="1">
    <source>
        <dbReference type="EMBL" id="MBX63490.1"/>
    </source>
</evidence>
<reference evidence="1" key="1">
    <citation type="submission" date="2018-02" db="EMBL/GenBank/DDBJ databases">
        <title>Rhizophora mucronata_Transcriptome.</title>
        <authorList>
            <person name="Meera S.P."/>
            <person name="Sreeshan A."/>
            <person name="Augustine A."/>
        </authorList>
    </citation>
    <scope>NUCLEOTIDE SEQUENCE</scope>
    <source>
        <tissue evidence="1">Leaf</tissue>
    </source>
</reference>
<sequence length="104" mass="11819">MPLYFCLYGITGLHTTDNDYVLDINQAHWPIQILGNRKTMNLEMGAKFQTLGEMQILLLHSVDLRHSLLFLDRLLLSNCLICGQAMMVMMIEGVKGESIFVGLF</sequence>
<organism evidence="1">
    <name type="scientific">Rhizophora mucronata</name>
    <name type="common">Asiatic mangrove</name>
    <dbReference type="NCBI Taxonomy" id="61149"/>
    <lineage>
        <taxon>Eukaryota</taxon>
        <taxon>Viridiplantae</taxon>
        <taxon>Streptophyta</taxon>
        <taxon>Embryophyta</taxon>
        <taxon>Tracheophyta</taxon>
        <taxon>Spermatophyta</taxon>
        <taxon>Magnoliopsida</taxon>
        <taxon>eudicotyledons</taxon>
        <taxon>Gunneridae</taxon>
        <taxon>Pentapetalae</taxon>
        <taxon>rosids</taxon>
        <taxon>fabids</taxon>
        <taxon>Malpighiales</taxon>
        <taxon>Rhizophoraceae</taxon>
        <taxon>Rhizophora</taxon>
    </lineage>
</organism>
<protein>
    <submittedName>
        <fullName evidence="1">Uncharacterized protein</fullName>
    </submittedName>
</protein>
<name>A0A2P2Q938_RHIMU</name>
<accession>A0A2P2Q938</accession>
<proteinExistence type="predicted"/>
<dbReference type="EMBL" id="GGEC01083006">
    <property type="protein sequence ID" value="MBX63490.1"/>
    <property type="molecule type" value="Transcribed_RNA"/>
</dbReference>
<dbReference type="AlphaFoldDB" id="A0A2P2Q938"/>